<dbReference type="NCBIfam" id="TIGR02957">
    <property type="entry name" value="SigX4"/>
    <property type="match status" value="1"/>
</dbReference>
<dbReference type="PANTHER" id="PTHR30173:SF43">
    <property type="entry name" value="ECF RNA POLYMERASE SIGMA FACTOR SIGI-RELATED"/>
    <property type="match status" value="1"/>
</dbReference>
<dbReference type="EMBL" id="JABJXA010000003">
    <property type="protein sequence ID" value="MBB1257422.1"/>
    <property type="molecule type" value="Genomic_DNA"/>
</dbReference>
<evidence type="ECO:0000259" key="7">
    <source>
        <dbReference type="Pfam" id="PF04542"/>
    </source>
</evidence>
<evidence type="ECO:0000313" key="9">
    <source>
        <dbReference type="EMBL" id="MBB1257422.1"/>
    </source>
</evidence>
<dbReference type="AlphaFoldDB" id="A0A5P0YX28"/>
<protein>
    <submittedName>
        <fullName evidence="9">RNA polymerase sigma factor SigJ</fullName>
    </submittedName>
    <submittedName>
        <fullName evidence="10">RNA polymerase sigma-70 factor</fullName>
    </submittedName>
</protein>
<dbReference type="GO" id="GO:0016987">
    <property type="term" value="F:sigma factor activity"/>
    <property type="evidence" value="ECO:0007669"/>
    <property type="project" value="UniProtKB-KW"/>
</dbReference>
<evidence type="ECO:0000313" key="11">
    <source>
        <dbReference type="Proteomes" id="UP000320857"/>
    </source>
</evidence>
<dbReference type="EMBL" id="VJYK02000362">
    <property type="protein sequence ID" value="MQS04836.1"/>
    <property type="molecule type" value="Genomic_DNA"/>
</dbReference>
<reference evidence="10 11" key="1">
    <citation type="submission" date="2019-10" db="EMBL/GenBank/DDBJ databases">
        <title>Streptomyces sp. nov., a novel actinobacterium isolated from alkaline environment.</title>
        <authorList>
            <person name="Golinska P."/>
        </authorList>
    </citation>
    <scope>NUCLEOTIDE SEQUENCE [LARGE SCALE GENOMIC DNA]</scope>
    <source>
        <strain evidence="10 11">OF1</strain>
    </source>
</reference>
<dbReference type="InterPro" id="IPR014284">
    <property type="entry name" value="RNA_pol_sigma-70_dom"/>
</dbReference>
<dbReference type="NCBIfam" id="NF007214">
    <property type="entry name" value="PRK09636.1"/>
    <property type="match status" value="1"/>
</dbReference>
<dbReference type="Gene3D" id="1.10.1740.10">
    <property type="match status" value="1"/>
</dbReference>
<dbReference type="GO" id="GO:0003677">
    <property type="term" value="F:DNA binding"/>
    <property type="evidence" value="ECO:0007669"/>
    <property type="project" value="InterPro"/>
</dbReference>
<evidence type="ECO:0000256" key="2">
    <source>
        <dbReference type="ARBA" id="ARBA00011344"/>
    </source>
</evidence>
<dbReference type="GO" id="GO:0006352">
    <property type="term" value="P:DNA-templated transcription initiation"/>
    <property type="evidence" value="ECO:0007669"/>
    <property type="project" value="InterPro"/>
</dbReference>
<gene>
    <name evidence="9" type="primary">sigJ</name>
    <name evidence="10" type="ORF">FNX44_023830</name>
    <name evidence="9" type="ORF">H3147_01050</name>
</gene>
<dbReference type="SUPFAM" id="SSF54427">
    <property type="entry name" value="NTF2-like"/>
    <property type="match status" value="1"/>
</dbReference>
<dbReference type="InterPro" id="IPR013249">
    <property type="entry name" value="RNA_pol_sigma70_r4_t2"/>
</dbReference>
<dbReference type="SUPFAM" id="SSF88946">
    <property type="entry name" value="Sigma2 domain of RNA polymerase sigma factors"/>
    <property type="match status" value="1"/>
</dbReference>
<dbReference type="PANTHER" id="PTHR30173">
    <property type="entry name" value="SIGMA 19 FACTOR"/>
    <property type="match status" value="1"/>
</dbReference>
<evidence type="ECO:0000256" key="3">
    <source>
        <dbReference type="ARBA" id="ARBA00023015"/>
    </source>
</evidence>
<dbReference type="InterPro" id="IPR014303">
    <property type="entry name" value="RNA_pol_sigma-70_ECF"/>
</dbReference>
<keyword evidence="3" id="KW-0805">Transcription regulation</keyword>
<name>A0A5P0YX28_9ACTN</name>
<dbReference type="Proteomes" id="UP000517765">
    <property type="component" value="Unassembled WGS sequence"/>
</dbReference>
<evidence type="ECO:0000256" key="5">
    <source>
        <dbReference type="ARBA" id="ARBA00023163"/>
    </source>
</evidence>
<dbReference type="InterPro" id="IPR032710">
    <property type="entry name" value="NTF2-like_dom_sf"/>
</dbReference>
<dbReference type="SUPFAM" id="SSF88659">
    <property type="entry name" value="Sigma3 and sigma4 domains of RNA polymerase sigma factors"/>
    <property type="match status" value="1"/>
</dbReference>
<reference evidence="9" key="3">
    <citation type="journal article" name="Syst. Appl. Microbiol.">
        <title>Streptomyces alkaliterrae sp. nov., isolated from an alkaline soil, and emended descriptions of Streptomyces alkaliphilus, Streptomyces calidiresistens and Streptomyces durbertensis.</title>
        <authorList>
            <person name="Swiecimska M."/>
            <person name="Golinska P."/>
            <person name="Nouioui I."/>
            <person name="Wypij M."/>
            <person name="Rai M."/>
            <person name="Sangal V."/>
            <person name="Goodfellow M."/>
        </authorList>
    </citation>
    <scope>NUCLEOTIDE SEQUENCE</scope>
    <source>
        <strain evidence="9">OF8</strain>
    </source>
</reference>
<dbReference type="Proteomes" id="UP000320857">
    <property type="component" value="Unassembled WGS sequence"/>
</dbReference>
<evidence type="ECO:0000259" key="8">
    <source>
        <dbReference type="Pfam" id="PF08281"/>
    </source>
</evidence>
<dbReference type="InterPro" id="IPR036388">
    <property type="entry name" value="WH-like_DNA-bd_sf"/>
</dbReference>
<keyword evidence="4" id="KW-0731">Sigma factor</keyword>
<dbReference type="InterPro" id="IPR013324">
    <property type="entry name" value="RNA_pol_sigma_r3/r4-like"/>
</dbReference>
<evidence type="ECO:0000313" key="12">
    <source>
        <dbReference type="Proteomes" id="UP000517765"/>
    </source>
</evidence>
<feature type="domain" description="RNA polymerase sigma factor 70 region 4 type 2" evidence="8">
    <location>
        <begin position="100"/>
        <end position="150"/>
    </location>
</feature>
<dbReference type="Gene3D" id="3.10.450.50">
    <property type="match status" value="1"/>
</dbReference>
<dbReference type="InterPro" id="IPR013325">
    <property type="entry name" value="RNA_pol_sigma_r2"/>
</dbReference>
<comment type="subunit">
    <text evidence="2">Interacts transiently with the RNA polymerase catalytic core formed by RpoA, RpoB, RpoC and RpoZ (2 alpha, 1 beta, 1 beta' and 1 omega subunit) to form the RNA polymerase holoenzyme that can initiate transcription.</text>
</comment>
<keyword evidence="11" id="KW-1185">Reference proteome</keyword>
<evidence type="ECO:0000256" key="1">
    <source>
        <dbReference type="ARBA" id="ARBA00010641"/>
    </source>
</evidence>
<proteinExistence type="inferred from homology"/>
<comment type="similarity">
    <text evidence="1">Belongs to the sigma-70 factor family. ECF subfamily.</text>
</comment>
<comment type="caution">
    <text evidence="10">The sequence shown here is derived from an EMBL/GenBank/DDBJ whole genome shotgun (WGS) entry which is preliminary data.</text>
</comment>
<organism evidence="10 11">
    <name type="scientific">Streptomyces alkaliterrae</name>
    <dbReference type="NCBI Taxonomy" id="2213162"/>
    <lineage>
        <taxon>Bacteria</taxon>
        <taxon>Bacillati</taxon>
        <taxon>Actinomycetota</taxon>
        <taxon>Actinomycetes</taxon>
        <taxon>Kitasatosporales</taxon>
        <taxon>Streptomycetaceae</taxon>
        <taxon>Streptomyces</taxon>
    </lineage>
</organism>
<feature type="domain" description="RNA polymerase sigma-70 region 2" evidence="7">
    <location>
        <begin position="1"/>
        <end position="65"/>
    </location>
</feature>
<sequence length="285" mass="30694">MFDTHRPYLASVAYRLLGSVADTDDVLQDAWLRWRTVDHGAVEDPRAYLTRTVTRLCYDLLRSARVRREAYVGEWLPEPAVVEEVSPAERAVVGEEVSLAMLAVLEKLTPAERTAFVLHDVFAVDFAEIATALDRSPEAVRQLASRARRRVGEQSGRSRPVDPAEHRRAVAAFTAAAVGGDVGALVSVLAPDVVWHSDGGGVVSAAVRPIFGADKVARTVLGLGAKFVATGETTLAPALVNGEPGLITRDVEGRLSGVVGFAVADGRITELYVVLNPEKLRHLEA</sequence>
<dbReference type="Pfam" id="PF08281">
    <property type="entry name" value="Sigma70_r4_2"/>
    <property type="match status" value="1"/>
</dbReference>
<dbReference type="InterPro" id="IPR007627">
    <property type="entry name" value="RNA_pol_sigma70_r2"/>
</dbReference>
<evidence type="ECO:0000256" key="4">
    <source>
        <dbReference type="ARBA" id="ARBA00023082"/>
    </source>
</evidence>
<keyword evidence="5" id="KW-0804">Transcription</keyword>
<reference evidence="12" key="2">
    <citation type="submission" date="2020-05" db="EMBL/GenBank/DDBJ databases">
        <title>Classification of alakaliphilic streptomycetes isolated from an alkaline soil next to Lonar Crater, India and a proposal for the recognition of Streptomyces alkaliterrae sp. nov.</title>
        <authorList>
            <person name="Golinska P."/>
        </authorList>
    </citation>
    <scope>NUCLEOTIDE SEQUENCE [LARGE SCALE GENOMIC DNA]</scope>
    <source>
        <strain evidence="12">OF8</strain>
    </source>
</reference>
<evidence type="ECO:0000313" key="10">
    <source>
        <dbReference type="EMBL" id="MQS04836.1"/>
    </source>
</evidence>
<dbReference type="InterPro" id="IPR052704">
    <property type="entry name" value="ECF_Sigma-70_Domain"/>
</dbReference>
<dbReference type="NCBIfam" id="TIGR02937">
    <property type="entry name" value="sigma70-ECF"/>
    <property type="match status" value="1"/>
</dbReference>
<dbReference type="Gene3D" id="1.10.10.10">
    <property type="entry name" value="Winged helix-like DNA-binding domain superfamily/Winged helix DNA-binding domain"/>
    <property type="match status" value="1"/>
</dbReference>
<accession>A0A5P0YX28</accession>
<feature type="region of interest" description="Disordered" evidence="6">
    <location>
        <begin position="145"/>
        <end position="164"/>
    </location>
</feature>
<dbReference type="Pfam" id="PF04542">
    <property type="entry name" value="Sigma70_r2"/>
    <property type="match status" value="1"/>
</dbReference>
<evidence type="ECO:0000256" key="6">
    <source>
        <dbReference type="SAM" id="MobiDB-lite"/>
    </source>
</evidence>